<dbReference type="PANTHER" id="PTHR47204:SF1">
    <property type="entry name" value="RIBONUCLEASE H2 SUBUNIT C"/>
    <property type="match status" value="1"/>
</dbReference>
<accession>A0A0M5J359</accession>
<name>A0A0M5J359_DROBS</name>
<dbReference type="EMBL" id="CP012524">
    <property type="protein sequence ID" value="ALC42594.1"/>
    <property type="molecule type" value="Genomic_DNA"/>
</dbReference>
<keyword evidence="3" id="KW-1185">Reference proteome</keyword>
<dbReference type="CDD" id="cd09271">
    <property type="entry name" value="RNase_H2-C"/>
    <property type="match status" value="1"/>
</dbReference>
<gene>
    <name evidence="2" type="ORF">Dbus_chr2Rg2173</name>
</gene>
<dbReference type="GO" id="GO:0006401">
    <property type="term" value="P:RNA catabolic process"/>
    <property type="evidence" value="ECO:0007669"/>
    <property type="project" value="InterPro"/>
</dbReference>
<feature type="region of interest" description="Disordered" evidence="1">
    <location>
        <begin position="135"/>
        <end position="154"/>
    </location>
</feature>
<dbReference type="InterPro" id="IPR013924">
    <property type="entry name" value="RNase_H2_suC"/>
</dbReference>
<evidence type="ECO:0000313" key="2">
    <source>
        <dbReference type="EMBL" id="ALC42594.1"/>
    </source>
</evidence>
<evidence type="ECO:0000256" key="1">
    <source>
        <dbReference type="SAM" id="MobiDB-lite"/>
    </source>
</evidence>
<feature type="compositionally biased region" description="Basic and acidic residues" evidence="1">
    <location>
        <begin position="142"/>
        <end position="154"/>
    </location>
</feature>
<sequence>MSITLDFDVQQLDNNKRPLELHYLPAKIDGDGECADANKFFNNYTQEVADYGPGVLTNCLRGYPLLGKKLQPPEGYKGVVLQETDPSQTNRQLRLTGTFKDFTYWNYDKVPSKGDGYQQTLLALELAEALAAPIDESEIEEELKQQQETKKENT</sequence>
<dbReference type="OMA" id="RGYPLMG"/>
<reference evidence="2 3" key="1">
    <citation type="submission" date="2015-08" db="EMBL/GenBank/DDBJ databases">
        <title>Ancestral chromatin configuration constrains chromatin evolution on differentiating sex chromosomes in Drosophila.</title>
        <authorList>
            <person name="Zhou Q."/>
            <person name="Bachtrog D."/>
        </authorList>
    </citation>
    <scope>NUCLEOTIDE SEQUENCE [LARGE SCALE GENOMIC DNA]</scope>
    <source>
        <tissue evidence="2">Whole larvae</tissue>
    </source>
</reference>
<dbReference type="SMR" id="A0A0M5J359"/>
<dbReference type="Gene3D" id="2.40.128.680">
    <property type="match status" value="1"/>
</dbReference>
<dbReference type="GO" id="GO:0032299">
    <property type="term" value="C:ribonuclease H2 complex"/>
    <property type="evidence" value="ECO:0007669"/>
    <property type="project" value="InterPro"/>
</dbReference>
<proteinExistence type="predicted"/>
<dbReference type="STRING" id="30019.A0A0M5J359"/>
<evidence type="ECO:0000313" key="3">
    <source>
        <dbReference type="Proteomes" id="UP000494163"/>
    </source>
</evidence>
<dbReference type="OrthoDB" id="6222486at2759"/>
<dbReference type="Proteomes" id="UP000494163">
    <property type="component" value="Chromosome 2R"/>
</dbReference>
<protein>
    <submittedName>
        <fullName evidence="2">CG30105</fullName>
    </submittedName>
</protein>
<dbReference type="AlphaFoldDB" id="A0A0M5J359"/>
<dbReference type="PANTHER" id="PTHR47204">
    <property type="entry name" value="OS02G0168900 PROTEIN"/>
    <property type="match status" value="1"/>
</dbReference>
<organism evidence="2 3">
    <name type="scientific">Drosophila busckii</name>
    <name type="common">Fruit fly</name>
    <dbReference type="NCBI Taxonomy" id="30019"/>
    <lineage>
        <taxon>Eukaryota</taxon>
        <taxon>Metazoa</taxon>
        <taxon>Ecdysozoa</taxon>
        <taxon>Arthropoda</taxon>
        <taxon>Hexapoda</taxon>
        <taxon>Insecta</taxon>
        <taxon>Pterygota</taxon>
        <taxon>Neoptera</taxon>
        <taxon>Endopterygota</taxon>
        <taxon>Diptera</taxon>
        <taxon>Brachycera</taxon>
        <taxon>Muscomorpha</taxon>
        <taxon>Ephydroidea</taxon>
        <taxon>Drosophilidae</taxon>
        <taxon>Drosophila</taxon>
    </lineage>
</organism>
<dbReference type="Pfam" id="PF08615">
    <property type="entry name" value="RNase_H2_suC"/>
    <property type="match status" value="1"/>
</dbReference>